<proteinExistence type="predicted"/>
<reference evidence="1" key="1">
    <citation type="journal article" date="2023" name="Mol. Phylogenet. Evol.">
        <title>Genome-scale phylogeny and comparative genomics of the fungal order Sordariales.</title>
        <authorList>
            <person name="Hensen N."/>
            <person name="Bonometti L."/>
            <person name="Westerberg I."/>
            <person name="Brannstrom I.O."/>
            <person name="Guillou S."/>
            <person name="Cros-Aarteil S."/>
            <person name="Calhoun S."/>
            <person name="Haridas S."/>
            <person name="Kuo A."/>
            <person name="Mondo S."/>
            <person name="Pangilinan J."/>
            <person name="Riley R."/>
            <person name="LaButti K."/>
            <person name="Andreopoulos B."/>
            <person name="Lipzen A."/>
            <person name="Chen C."/>
            <person name="Yan M."/>
            <person name="Daum C."/>
            <person name="Ng V."/>
            <person name="Clum A."/>
            <person name="Steindorff A."/>
            <person name="Ohm R.A."/>
            <person name="Martin F."/>
            <person name="Silar P."/>
            <person name="Natvig D.O."/>
            <person name="Lalanne C."/>
            <person name="Gautier V."/>
            <person name="Ament-Velasquez S.L."/>
            <person name="Kruys A."/>
            <person name="Hutchinson M.I."/>
            <person name="Powell A.J."/>
            <person name="Barry K."/>
            <person name="Miller A.N."/>
            <person name="Grigoriev I.V."/>
            <person name="Debuchy R."/>
            <person name="Gladieux P."/>
            <person name="Hiltunen Thoren M."/>
            <person name="Johannesson H."/>
        </authorList>
    </citation>
    <scope>NUCLEOTIDE SEQUENCE</scope>
    <source>
        <strain evidence="1">CBS 958.72</strain>
    </source>
</reference>
<organism evidence="1 2">
    <name type="scientific">Lasiosphaeria ovina</name>
    <dbReference type="NCBI Taxonomy" id="92902"/>
    <lineage>
        <taxon>Eukaryota</taxon>
        <taxon>Fungi</taxon>
        <taxon>Dikarya</taxon>
        <taxon>Ascomycota</taxon>
        <taxon>Pezizomycotina</taxon>
        <taxon>Sordariomycetes</taxon>
        <taxon>Sordariomycetidae</taxon>
        <taxon>Sordariales</taxon>
        <taxon>Lasiosphaeriaceae</taxon>
        <taxon>Lasiosphaeria</taxon>
    </lineage>
</organism>
<protein>
    <submittedName>
        <fullName evidence="1">Uncharacterized protein</fullName>
    </submittedName>
</protein>
<dbReference type="AlphaFoldDB" id="A0AAE0N8T5"/>
<keyword evidence="2" id="KW-1185">Reference proteome</keyword>
<comment type="caution">
    <text evidence="1">The sequence shown here is derived from an EMBL/GenBank/DDBJ whole genome shotgun (WGS) entry which is preliminary data.</text>
</comment>
<evidence type="ECO:0000313" key="2">
    <source>
        <dbReference type="Proteomes" id="UP001287356"/>
    </source>
</evidence>
<name>A0AAE0N8T5_9PEZI</name>
<reference evidence="1" key="2">
    <citation type="submission" date="2023-06" db="EMBL/GenBank/DDBJ databases">
        <authorList>
            <consortium name="Lawrence Berkeley National Laboratory"/>
            <person name="Haridas S."/>
            <person name="Hensen N."/>
            <person name="Bonometti L."/>
            <person name="Westerberg I."/>
            <person name="Brannstrom I.O."/>
            <person name="Guillou S."/>
            <person name="Cros-Aarteil S."/>
            <person name="Calhoun S."/>
            <person name="Kuo A."/>
            <person name="Mondo S."/>
            <person name="Pangilinan J."/>
            <person name="Riley R."/>
            <person name="Labutti K."/>
            <person name="Andreopoulos B."/>
            <person name="Lipzen A."/>
            <person name="Chen C."/>
            <person name="Yanf M."/>
            <person name="Daum C."/>
            <person name="Ng V."/>
            <person name="Clum A."/>
            <person name="Steindorff A."/>
            <person name="Ohm R."/>
            <person name="Martin F."/>
            <person name="Silar P."/>
            <person name="Natvig D."/>
            <person name="Lalanne C."/>
            <person name="Gautier V."/>
            <person name="Ament-Velasquez S.L."/>
            <person name="Kruys A."/>
            <person name="Hutchinson M.I."/>
            <person name="Powell A.J."/>
            <person name="Barry K."/>
            <person name="Miller A.N."/>
            <person name="Grigoriev I.V."/>
            <person name="Debuchy R."/>
            <person name="Gladieux P."/>
            <person name="Thoren M.H."/>
            <person name="Johannesson H."/>
        </authorList>
    </citation>
    <scope>NUCLEOTIDE SEQUENCE</scope>
    <source>
        <strain evidence="1">CBS 958.72</strain>
    </source>
</reference>
<accession>A0AAE0N8T5</accession>
<dbReference type="EMBL" id="JAULSN010000004">
    <property type="protein sequence ID" value="KAK3374475.1"/>
    <property type="molecule type" value="Genomic_DNA"/>
</dbReference>
<dbReference type="Proteomes" id="UP001287356">
    <property type="component" value="Unassembled WGS sequence"/>
</dbReference>
<sequence>MVGHSLLWVVSIPIDYSQSSTEHSLLSRDIDWRSCRPPPRPFPGFQETLSGSTAEYSQMPCNWPRGIPHRRITNEVTDRAIRSSRTIPPTRVRSTYAQMEGRVPGAIVGDICAVSGPACLRITRVCFVSACRPDRTGRRGGRAIHTSSVLRSDTDGKALSHEARRSGLQTLQRLVVRLLAPFDALHDPLTPLLMHDGCQPHYPVRS</sequence>
<evidence type="ECO:0000313" key="1">
    <source>
        <dbReference type="EMBL" id="KAK3374475.1"/>
    </source>
</evidence>
<gene>
    <name evidence="1" type="ORF">B0T24DRAFT_296801</name>
</gene>